<dbReference type="SUPFAM" id="SSF53335">
    <property type="entry name" value="S-adenosyl-L-methionine-dependent methyltransferases"/>
    <property type="match status" value="1"/>
</dbReference>
<dbReference type="PANTHER" id="PTHR43167">
    <property type="entry name" value="PUTATIVE (AFU_ORTHOLOGUE AFUA_6G01830)-RELATED"/>
    <property type="match status" value="1"/>
</dbReference>
<gene>
    <name evidence="4" type="ORF">GCM10023082_31540</name>
</gene>
<keyword evidence="5" id="KW-1185">Reference proteome</keyword>
<reference evidence="5" key="1">
    <citation type="journal article" date="2019" name="Int. J. Syst. Evol. Microbiol.">
        <title>The Global Catalogue of Microorganisms (GCM) 10K type strain sequencing project: providing services to taxonomists for standard genome sequencing and annotation.</title>
        <authorList>
            <consortium name="The Broad Institute Genomics Platform"/>
            <consortium name="The Broad Institute Genome Sequencing Center for Infectious Disease"/>
            <person name="Wu L."/>
            <person name="Ma J."/>
        </authorList>
    </citation>
    <scope>NUCLEOTIDE SEQUENCE [LARGE SCALE GENOMIC DNA]</scope>
    <source>
        <strain evidence="5">JCM 30846</strain>
    </source>
</reference>
<dbReference type="Pfam" id="PF13578">
    <property type="entry name" value="Methyltransf_24"/>
    <property type="match status" value="1"/>
</dbReference>
<keyword evidence="3" id="KW-0949">S-adenosyl-L-methionine</keyword>
<dbReference type="RefSeq" id="WP_345646967.1">
    <property type="nucleotide sequence ID" value="NZ_BAABEP010000018.1"/>
</dbReference>
<keyword evidence="2" id="KW-0808">Transferase</keyword>
<dbReference type="Gene3D" id="3.40.50.150">
    <property type="entry name" value="Vaccinia Virus protein VP39"/>
    <property type="match status" value="1"/>
</dbReference>
<sequence length="226" mass="24277">MPEVPEVTTYPHTLADPRVATALADMFDAAARDEQAESRPPEEPAALAALTAQQLADAAQEIYMPVSAEGGRLLYNLVRAARPHTVVEFGTSYGISTLHLAAAVRDNGTGRVVTTEMSRTKADAARRTFAETGLADAVTLLEGDALETLAALEGPVDFLFLDGWKDLCLPVLRLLEPRLAPGTLVVADDVVLPNLGPYLEYVRDTANGYHSVTFPVEDGMEISCRL</sequence>
<protein>
    <submittedName>
        <fullName evidence="4">Class I SAM-dependent methyltransferase</fullName>
    </submittedName>
</protein>
<organism evidence="4 5">
    <name type="scientific">Streptomyces tremellae</name>
    <dbReference type="NCBI Taxonomy" id="1124239"/>
    <lineage>
        <taxon>Bacteria</taxon>
        <taxon>Bacillati</taxon>
        <taxon>Actinomycetota</taxon>
        <taxon>Actinomycetes</taxon>
        <taxon>Kitasatosporales</taxon>
        <taxon>Streptomycetaceae</taxon>
        <taxon>Streptomyces</taxon>
    </lineage>
</organism>
<dbReference type="InterPro" id="IPR002935">
    <property type="entry name" value="SAM_O-MeTrfase"/>
</dbReference>
<proteinExistence type="predicted"/>
<dbReference type="PANTHER" id="PTHR43167:SF1">
    <property type="entry name" value="PUTATIVE (AFU_ORTHOLOGUE AFUA_6G01830)-RELATED"/>
    <property type="match status" value="1"/>
</dbReference>
<name>A0ABP7F622_9ACTN</name>
<accession>A0ABP7F622</accession>
<keyword evidence="1 4" id="KW-0489">Methyltransferase</keyword>
<evidence type="ECO:0000256" key="1">
    <source>
        <dbReference type="ARBA" id="ARBA00022603"/>
    </source>
</evidence>
<dbReference type="GO" id="GO:0008168">
    <property type="term" value="F:methyltransferase activity"/>
    <property type="evidence" value="ECO:0007669"/>
    <property type="project" value="UniProtKB-KW"/>
</dbReference>
<evidence type="ECO:0000256" key="3">
    <source>
        <dbReference type="ARBA" id="ARBA00022691"/>
    </source>
</evidence>
<evidence type="ECO:0000256" key="2">
    <source>
        <dbReference type="ARBA" id="ARBA00022679"/>
    </source>
</evidence>
<dbReference type="CDD" id="cd02440">
    <property type="entry name" value="AdoMet_MTases"/>
    <property type="match status" value="1"/>
</dbReference>
<dbReference type="InterPro" id="IPR029063">
    <property type="entry name" value="SAM-dependent_MTases_sf"/>
</dbReference>
<evidence type="ECO:0000313" key="5">
    <source>
        <dbReference type="Proteomes" id="UP001499884"/>
    </source>
</evidence>
<dbReference type="GO" id="GO:0032259">
    <property type="term" value="P:methylation"/>
    <property type="evidence" value="ECO:0007669"/>
    <property type="project" value="UniProtKB-KW"/>
</dbReference>
<dbReference type="Proteomes" id="UP001499884">
    <property type="component" value="Unassembled WGS sequence"/>
</dbReference>
<comment type="caution">
    <text evidence="4">The sequence shown here is derived from an EMBL/GenBank/DDBJ whole genome shotgun (WGS) entry which is preliminary data.</text>
</comment>
<dbReference type="PROSITE" id="PS51682">
    <property type="entry name" value="SAM_OMT_I"/>
    <property type="match status" value="1"/>
</dbReference>
<evidence type="ECO:0000313" key="4">
    <source>
        <dbReference type="EMBL" id="GAA3731562.1"/>
    </source>
</evidence>
<dbReference type="EMBL" id="BAABEP010000018">
    <property type="protein sequence ID" value="GAA3731562.1"/>
    <property type="molecule type" value="Genomic_DNA"/>
</dbReference>